<evidence type="ECO:0000313" key="3">
    <source>
        <dbReference type="EMBL" id="KAK9761167.1"/>
    </source>
</evidence>
<organism evidence="3 4">
    <name type="scientific">Basidiobolus ranarum</name>
    <dbReference type="NCBI Taxonomy" id="34480"/>
    <lineage>
        <taxon>Eukaryota</taxon>
        <taxon>Fungi</taxon>
        <taxon>Fungi incertae sedis</taxon>
        <taxon>Zoopagomycota</taxon>
        <taxon>Entomophthoromycotina</taxon>
        <taxon>Basidiobolomycetes</taxon>
        <taxon>Basidiobolales</taxon>
        <taxon>Basidiobolaceae</taxon>
        <taxon>Basidiobolus</taxon>
    </lineage>
</organism>
<reference evidence="3 4" key="1">
    <citation type="submission" date="2023-04" db="EMBL/GenBank/DDBJ databases">
        <title>Genome of Basidiobolus ranarum AG-B5.</title>
        <authorList>
            <person name="Stajich J.E."/>
            <person name="Carter-House D."/>
            <person name="Gryganskyi A."/>
        </authorList>
    </citation>
    <scope>NUCLEOTIDE SEQUENCE [LARGE SCALE GENOMIC DNA]</scope>
    <source>
        <strain evidence="3 4">AG-B5</strain>
    </source>
</reference>
<dbReference type="EMBL" id="JASJQH010001523">
    <property type="protein sequence ID" value="KAK9761167.1"/>
    <property type="molecule type" value="Genomic_DNA"/>
</dbReference>
<proteinExistence type="predicted"/>
<dbReference type="Proteomes" id="UP001479436">
    <property type="component" value="Unassembled WGS sequence"/>
</dbReference>
<keyword evidence="2" id="KW-0472">Membrane</keyword>
<sequence length="457" mass="51381">MSIEFSTLHLSTLSDIPHPSSAIERTFSAYTTPENTILSRLTWSITRMIKVNPTNKVVEPMERDASMRNQDYIYTPHRTDVEEEVFLPILNTEKIHILESRISVDSTKIQYEENLTSVLCTKLNDMKVPHVSINTPGYHYRRDVDETGFTRNEQGNSNSERLEPRLSPPTPTSSKAGVRSEFVASLTSPKVESTLQTRPGVSSTGPQATEGYPIIYTTTQLEAQSSLVSFYRSREAARENLMDILIGSLIGISAAFFITLSLLIYLSIWMWRKSQQSLSQQDSYLNFFRTDPRMFMDTSPSINKSVTTEDPYYNQTVYSETGMEDLEQREVGSVNNRGIKYNSSSNEAISRPPSSFIRSTSWFMHRLSPTSMPHVAFVSPRREPLISSALRVSTASRRPSEASGSFIFDPANGTIYGTPIPPPAPWTRSHSQSIEILPANPNLLNSLSERGIKSSCF</sequence>
<gene>
    <name evidence="3" type="ORF">K7432_014123</name>
</gene>
<evidence type="ECO:0000256" key="2">
    <source>
        <dbReference type="SAM" id="Phobius"/>
    </source>
</evidence>
<evidence type="ECO:0000313" key="4">
    <source>
        <dbReference type="Proteomes" id="UP001479436"/>
    </source>
</evidence>
<accession>A0ABR2WI19</accession>
<comment type="caution">
    <text evidence="3">The sequence shown here is derived from an EMBL/GenBank/DDBJ whole genome shotgun (WGS) entry which is preliminary data.</text>
</comment>
<keyword evidence="2" id="KW-0812">Transmembrane</keyword>
<feature type="transmembrane region" description="Helical" evidence="2">
    <location>
        <begin position="244"/>
        <end position="271"/>
    </location>
</feature>
<feature type="compositionally biased region" description="Polar residues" evidence="1">
    <location>
        <begin position="149"/>
        <end position="159"/>
    </location>
</feature>
<keyword evidence="4" id="KW-1185">Reference proteome</keyword>
<evidence type="ECO:0000256" key="1">
    <source>
        <dbReference type="SAM" id="MobiDB-lite"/>
    </source>
</evidence>
<protein>
    <submittedName>
        <fullName evidence="3">Uncharacterized protein</fullName>
    </submittedName>
</protein>
<name>A0ABR2WI19_9FUNG</name>
<keyword evidence="2" id="KW-1133">Transmembrane helix</keyword>
<feature type="region of interest" description="Disordered" evidence="1">
    <location>
        <begin position="148"/>
        <end position="179"/>
    </location>
</feature>